<dbReference type="Gene3D" id="1.10.287.70">
    <property type="match status" value="1"/>
</dbReference>
<dbReference type="InterPro" id="IPR028325">
    <property type="entry name" value="VG_K_chnl"/>
</dbReference>
<evidence type="ECO:0000313" key="10">
    <source>
        <dbReference type="EMBL" id="TJZ41886.1"/>
    </source>
</evidence>
<dbReference type="SUPFAM" id="SSF81324">
    <property type="entry name" value="Voltage-gated potassium channels"/>
    <property type="match status" value="1"/>
</dbReference>
<gene>
    <name evidence="10" type="ORF">FCH28_35775</name>
</gene>
<dbReference type="GO" id="GO:0001508">
    <property type="term" value="P:action potential"/>
    <property type="evidence" value="ECO:0007669"/>
    <property type="project" value="TreeGrafter"/>
</dbReference>
<evidence type="ECO:0000259" key="9">
    <source>
        <dbReference type="Pfam" id="PF07885"/>
    </source>
</evidence>
<evidence type="ECO:0000256" key="4">
    <source>
        <dbReference type="ARBA" id="ARBA00022989"/>
    </source>
</evidence>
<feature type="domain" description="Potassium channel" evidence="9">
    <location>
        <begin position="135"/>
        <end position="203"/>
    </location>
</feature>
<keyword evidence="11" id="KW-1185">Reference proteome</keyword>
<evidence type="ECO:0000256" key="5">
    <source>
        <dbReference type="ARBA" id="ARBA00023065"/>
    </source>
</evidence>
<feature type="transmembrane region" description="Helical" evidence="8">
    <location>
        <begin position="17"/>
        <end position="38"/>
    </location>
</feature>
<proteinExistence type="predicted"/>
<accession>A0A4U0MN40</accession>
<evidence type="ECO:0000256" key="8">
    <source>
        <dbReference type="SAM" id="Phobius"/>
    </source>
</evidence>
<evidence type="ECO:0000256" key="1">
    <source>
        <dbReference type="ARBA" id="ARBA00004141"/>
    </source>
</evidence>
<dbReference type="Pfam" id="PF07885">
    <property type="entry name" value="Ion_trans_2"/>
    <property type="match status" value="1"/>
</dbReference>
<comment type="caution">
    <text evidence="10">The sequence shown here is derived from an EMBL/GenBank/DDBJ whole genome shotgun (WGS) entry which is preliminary data.</text>
</comment>
<evidence type="ECO:0000256" key="3">
    <source>
        <dbReference type="ARBA" id="ARBA00022692"/>
    </source>
</evidence>
<dbReference type="GO" id="GO:0005249">
    <property type="term" value="F:voltage-gated potassium channel activity"/>
    <property type="evidence" value="ECO:0007669"/>
    <property type="project" value="InterPro"/>
</dbReference>
<keyword evidence="7 10" id="KW-0407">Ion channel</keyword>
<sequence>MDSEERLRVWEERADPYLLVASLLYLAAYAVQVLVPGLSPGWHTFWLTVTVVTWSVFVVEYLARLILCDDRRHFVRTRWLDLVVTVLPLLRPLRIVEVHERVQRRRARPRLNLEARVMAYTGLTVVLLGFAASLAVLHDERYAPGANIHTFGEALWWAASTLTTTGYGDATPVTVRGRLVAVGVMFLGVALVGAVVGSFSSWLLRRFRLEGEREE</sequence>
<keyword evidence="2" id="KW-0813">Transport</keyword>
<evidence type="ECO:0000313" key="11">
    <source>
        <dbReference type="Proteomes" id="UP000308697"/>
    </source>
</evidence>
<evidence type="ECO:0000256" key="2">
    <source>
        <dbReference type="ARBA" id="ARBA00022448"/>
    </source>
</evidence>
<dbReference type="InterPro" id="IPR027359">
    <property type="entry name" value="Volt_channel_dom_sf"/>
</dbReference>
<dbReference type="GO" id="GO:0008076">
    <property type="term" value="C:voltage-gated potassium channel complex"/>
    <property type="evidence" value="ECO:0007669"/>
    <property type="project" value="InterPro"/>
</dbReference>
<protein>
    <submittedName>
        <fullName evidence="10">Potassium channel family protein</fullName>
    </submittedName>
</protein>
<evidence type="ECO:0000256" key="6">
    <source>
        <dbReference type="ARBA" id="ARBA00023136"/>
    </source>
</evidence>
<feature type="transmembrane region" description="Helical" evidence="8">
    <location>
        <begin position="45"/>
        <end position="67"/>
    </location>
</feature>
<reference evidence="10 11" key="1">
    <citation type="submission" date="2019-04" db="EMBL/GenBank/DDBJ databases">
        <title>Streptomyces piniterrae sp. nov., a heliquinomycin-producing actinomycete isolated from rhizosphere soil of Pinus yunnanensis.</title>
        <authorList>
            <person name="Zhuang X."/>
            <person name="Zhao J."/>
        </authorList>
    </citation>
    <scope>NUCLEOTIDE SEQUENCE [LARGE SCALE GENOMIC DNA]</scope>
    <source>
        <strain evidence="11">jys28</strain>
    </source>
</reference>
<dbReference type="InterPro" id="IPR013099">
    <property type="entry name" value="K_chnl_dom"/>
</dbReference>
<keyword evidence="5" id="KW-0406">Ion transport</keyword>
<dbReference type="OrthoDB" id="9799090at2"/>
<organism evidence="10 11">
    <name type="scientific">Streptomyces piniterrae</name>
    <dbReference type="NCBI Taxonomy" id="2571125"/>
    <lineage>
        <taxon>Bacteria</taxon>
        <taxon>Bacillati</taxon>
        <taxon>Actinomycetota</taxon>
        <taxon>Actinomycetes</taxon>
        <taxon>Kitasatosporales</taxon>
        <taxon>Streptomycetaceae</taxon>
        <taxon>Streptomyces</taxon>
    </lineage>
</organism>
<keyword evidence="4 8" id="KW-1133">Transmembrane helix</keyword>
<dbReference type="Gene3D" id="1.20.120.350">
    <property type="entry name" value="Voltage-gated potassium channels. Chain C"/>
    <property type="match status" value="1"/>
</dbReference>
<evidence type="ECO:0000256" key="7">
    <source>
        <dbReference type="ARBA" id="ARBA00023303"/>
    </source>
</evidence>
<comment type="subcellular location">
    <subcellularLocation>
        <location evidence="1">Membrane</location>
        <topology evidence="1">Multi-pass membrane protein</topology>
    </subcellularLocation>
</comment>
<dbReference type="AlphaFoldDB" id="A0A4U0MN40"/>
<dbReference type="Proteomes" id="UP000308697">
    <property type="component" value="Unassembled WGS sequence"/>
</dbReference>
<name>A0A4U0MN40_9ACTN</name>
<dbReference type="RefSeq" id="WP_136744594.1">
    <property type="nucleotide sequence ID" value="NZ_SUMB01000018.1"/>
</dbReference>
<dbReference type="PANTHER" id="PTHR11537">
    <property type="entry name" value="VOLTAGE-GATED POTASSIUM CHANNEL"/>
    <property type="match status" value="1"/>
</dbReference>
<dbReference type="PANTHER" id="PTHR11537:SF254">
    <property type="entry name" value="POTASSIUM VOLTAGE-GATED CHANNEL PROTEIN SHAB"/>
    <property type="match status" value="1"/>
</dbReference>
<keyword evidence="3 8" id="KW-0812">Transmembrane</keyword>
<dbReference type="EMBL" id="SUMB01000018">
    <property type="protein sequence ID" value="TJZ41886.1"/>
    <property type="molecule type" value="Genomic_DNA"/>
</dbReference>
<feature type="transmembrane region" description="Helical" evidence="8">
    <location>
        <begin position="117"/>
        <end position="137"/>
    </location>
</feature>
<feature type="transmembrane region" description="Helical" evidence="8">
    <location>
        <begin position="179"/>
        <end position="204"/>
    </location>
</feature>
<keyword evidence="6 8" id="KW-0472">Membrane</keyword>